<sequence>MVSTRGDMYKFGIVVIETFIRRKPTYEMFVGEMNSKQWIANSLLPDAMTDEVVDANLLEIGTEQEDDDQCVSPRWSTKSLDLLNVAGDSFNLQVWDAVTGLQIKVI</sequence>
<dbReference type="Gene3D" id="1.10.510.10">
    <property type="entry name" value="Transferase(Phosphotransferase) domain 1"/>
    <property type="match status" value="1"/>
</dbReference>
<dbReference type="PANTHER" id="PTHR48008">
    <property type="entry name" value="LEUCINE-RICH REPEAT RECEPTOR-LIKE PROTEIN KINASE IMK3-RELATED"/>
    <property type="match status" value="1"/>
</dbReference>
<gene>
    <name evidence="2" type="primary">LOC107880160</name>
</gene>
<reference evidence="1" key="1">
    <citation type="journal article" date="2012" name="Nat. Commun.">
        <title>The genome of Prunus mume.</title>
        <authorList>
            <person name="Zhang Q."/>
            <person name="Chen W."/>
            <person name="Sun L."/>
            <person name="Zhao F."/>
            <person name="Huang B."/>
            <person name="Yang W."/>
            <person name="Tao Y."/>
            <person name="Wang J."/>
            <person name="Yuan Z."/>
            <person name="Fan G."/>
            <person name="Xing Z."/>
            <person name="Han C."/>
            <person name="Pan H."/>
            <person name="Zhong X."/>
            <person name="Shi W."/>
            <person name="Liang X."/>
            <person name="Du D."/>
            <person name="Sun F."/>
            <person name="Xu Z."/>
            <person name="Hao R."/>
            <person name="Lv T."/>
            <person name="Lv Y."/>
            <person name="Zheng Z."/>
            <person name="Sun M."/>
            <person name="Luo L."/>
            <person name="Cai M."/>
            <person name="Gao Y."/>
            <person name="Wang J."/>
            <person name="Yin Y."/>
            <person name="Xu X."/>
            <person name="Cheng T."/>
            <person name="Wang J."/>
        </authorList>
    </citation>
    <scope>NUCLEOTIDE SEQUENCE [LARGE SCALE GENOMIC DNA]</scope>
</reference>
<keyword evidence="1" id="KW-1185">Reference proteome</keyword>
<evidence type="ECO:0000313" key="2">
    <source>
        <dbReference type="RefSeq" id="XP_016646820.1"/>
    </source>
</evidence>
<evidence type="ECO:0000313" key="1">
    <source>
        <dbReference type="Proteomes" id="UP000694861"/>
    </source>
</evidence>
<accession>A0ABM1LHE3</accession>
<organism evidence="1 2">
    <name type="scientific">Prunus mume</name>
    <name type="common">Japanese apricot</name>
    <name type="synonym">Armeniaca mume</name>
    <dbReference type="NCBI Taxonomy" id="102107"/>
    <lineage>
        <taxon>Eukaryota</taxon>
        <taxon>Viridiplantae</taxon>
        <taxon>Streptophyta</taxon>
        <taxon>Embryophyta</taxon>
        <taxon>Tracheophyta</taxon>
        <taxon>Spermatophyta</taxon>
        <taxon>Magnoliopsida</taxon>
        <taxon>eudicotyledons</taxon>
        <taxon>Gunneridae</taxon>
        <taxon>Pentapetalae</taxon>
        <taxon>rosids</taxon>
        <taxon>fabids</taxon>
        <taxon>Rosales</taxon>
        <taxon>Rosaceae</taxon>
        <taxon>Amygdaloideae</taxon>
        <taxon>Amygdaleae</taxon>
        <taxon>Prunus</taxon>
    </lineage>
</organism>
<dbReference type="PANTHER" id="PTHR48008:SF14">
    <property type="entry name" value="PROTEIN KINASE DOMAIN-CONTAINING PROTEIN"/>
    <property type="match status" value="1"/>
</dbReference>
<dbReference type="InterPro" id="IPR052451">
    <property type="entry name" value="Ser/Thr_kinase-like"/>
</dbReference>
<proteinExistence type="predicted"/>
<dbReference type="GeneID" id="107880160"/>
<dbReference type="RefSeq" id="XP_016646820.1">
    <property type="nucleotide sequence ID" value="XM_016791334.1"/>
</dbReference>
<reference evidence="2" key="2">
    <citation type="submission" date="2025-08" db="UniProtKB">
        <authorList>
            <consortium name="RefSeq"/>
        </authorList>
    </citation>
    <scope>IDENTIFICATION</scope>
</reference>
<protein>
    <submittedName>
        <fullName evidence="2">Probable LRR receptor-like serine/threonine-protein kinase At3g47570</fullName>
    </submittedName>
</protein>
<dbReference type="Proteomes" id="UP000694861">
    <property type="component" value="Linkage group LG1"/>
</dbReference>
<name>A0ABM1LHE3_PRUMU</name>